<protein>
    <recommendedName>
        <fullName evidence="4">Aminoglycoside phosphotransferase domain-containing protein</fullName>
    </recommendedName>
</protein>
<dbReference type="InterPro" id="IPR011009">
    <property type="entry name" value="Kinase-like_dom_sf"/>
</dbReference>
<organism evidence="2 3">
    <name type="scientific">Acetivibrio thermocellus AD2</name>
    <dbReference type="NCBI Taxonomy" id="1138384"/>
    <lineage>
        <taxon>Bacteria</taxon>
        <taxon>Bacillati</taxon>
        <taxon>Bacillota</taxon>
        <taxon>Clostridia</taxon>
        <taxon>Eubacteriales</taxon>
        <taxon>Oscillospiraceae</taxon>
        <taxon>Acetivibrio</taxon>
    </lineage>
</organism>
<comment type="caution">
    <text evidence="2">The sequence shown here is derived from an EMBL/GenBank/DDBJ whole genome shotgun (WGS) entry which is preliminary data.</text>
</comment>
<name>A0AB36TDW7_ACETH</name>
<keyword evidence="1" id="KW-0472">Membrane</keyword>
<keyword evidence="1" id="KW-0812">Transmembrane</keyword>
<dbReference type="SUPFAM" id="SSF56112">
    <property type="entry name" value="Protein kinase-like (PK-like)"/>
    <property type="match status" value="1"/>
</dbReference>
<keyword evidence="1" id="KW-1133">Transmembrane helix</keyword>
<evidence type="ECO:0000256" key="1">
    <source>
        <dbReference type="SAM" id="Phobius"/>
    </source>
</evidence>
<dbReference type="EMBL" id="PDBW01000001">
    <property type="protein sequence ID" value="PFH01973.1"/>
    <property type="molecule type" value="Genomic_DNA"/>
</dbReference>
<accession>A0AB36TDW7</accession>
<gene>
    <name evidence="2" type="ORF">M972_11734</name>
</gene>
<dbReference type="AlphaFoldDB" id="A0AB36TDW7"/>
<feature type="transmembrane region" description="Helical" evidence="1">
    <location>
        <begin position="68"/>
        <end position="90"/>
    </location>
</feature>
<sequence>MFEGDEVSGFIDFDLSEINIRLWDVCYFATGILSESSDEEYEKWPEILAGILRGYDLEAKLTLEEKQAVFYVICSIQMICIAFFESNNIYKELAKTNRQMFKFIIQNKEKIKNMFQ</sequence>
<dbReference type="Gene3D" id="3.90.1200.10">
    <property type="match status" value="1"/>
</dbReference>
<evidence type="ECO:0000313" key="2">
    <source>
        <dbReference type="EMBL" id="PFH01973.1"/>
    </source>
</evidence>
<reference evidence="2 3" key="1">
    <citation type="submission" date="2017-09" db="EMBL/GenBank/DDBJ databases">
        <title>Evaluation of Pacific Biosciences Sequencing Technology to Finishing C. thermocellum Genome Sequences.</title>
        <authorList>
            <person name="Brown S."/>
        </authorList>
    </citation>
    <scope>NUCLEOTIDE SEQUENCE [LARGE SCALE GENOMIC DNA]</scope>
    <source>
        <strain evidence="2 3">AD2</strain>
    </source>
</reference>
<proteinExistence type="predicted"/>
<dbReference type="Proteomes" id="UP000223596">
    <property type="component" value="Unassembled WGS sequence"/>
</dbReference>
<evidence type="ECO:0000313" key="3">
    <source>
        <dbReference type="Proteomes" id="UP000223596"/>
    </source>
</evidence>
<evidence type="ECO:0008006" key="4">
    <source>
        <dbReference type="Google" id="ProtNLM"/>
    </source>
</evidence>